<dbReference type="EMBL" id="MLJJ01000005">
    <property type="protein sequence ID" value="ORN02319.1"/>
    <property type="molecule type" value="Genomic_DNA"/>
</dbReference>
<protein>
    <recommendedName>
        <fullName evidence="1">Mga helix-turn-helix domain-containing protein</fullName>
    </recommendedName>
</protein>
<dbReference type="Proteomes" id="UP000193785">
    <property type="component" value="Unassembled WGS sequence"/>
</dbReference>
<sequence>MKEVRNILKNFNLDLQTKTAQGVKVTGDELNIRQAIANYLFYETDCIELNDGKPKTVRKKSPLF</sequence>
<feature type="domain" description="Mga helix-turn-helix" evidence="1">
    <location>
        <begin position="1"/>
        <end position="39"/>
    </location>
</feature>
<name>A0ABX3UVG0_9GAMM</name>
<dbReference type="Pfam" id="PF05043">
    <property type="entry name" value="Mga"/>
    <property type="match status" value="1"/>
</dbReference>
<keyword evidence="3" id="KW-1185">Reference proteome</keyword>
<accession>A0ABX3UVG0</accession>
<comment type="caution">
    <text evidence="2">The sequence shown here is derived from an EMBL/GenBank/DDBJ whole genome shotgun (WGS) entry which is preliminary data.</text>
</comment>
<evidence type="ECO:0000259" key="1">
    <source>
        <dbReference type="Pfam" id="PF05043"/>
    </source>
</evidence>
<dbReference type="InterPro" id="IPR007737">
    <property type="entry name" value="Mga_HTH"/>
</dbReference>
<organism evidence="2 3">
    <name type="scientific">Pantoea septica</name>
    <dbReference type="NCBI Taxonomy" id="472695"/>
    <lineage>
        <taxon>Bacteria</taxon>
        <taxon>Pseudomonadati</taxon>
        <taxon>Pseudomonadota</taxon>
        <taxon>Gammaproteobacteria</taxon>
        <taxon>Enterobacterales</taxon>
        <taxon>Erwiniaceae</taxon>
        <taxon>Pantoea</taxon>
    </lineage>
</organism>
<evidence type="ECO:0000313" key="3">
    <source>
        <dbReference type="Proteomes" id="UP000193785"/>
    </source>
</evidence>
<evidence type="ECO:0000313" key="2">
    <source>
        <dbReference type="EMBL" id="ORN02319.1"/>
    </source>
</evidence>
<proteinExistence type="predicted"/>
<reference evidence="2 3" key="1">
    <citation type="journal article" date="2017" name="Antonie Van Leeuwenhoek">
        <title>Phylogenomic resolution of the bacterial genus Pantoea and its relationship with Erwinia and Tatumella.</title>
        <authorList>
            <person name="Palmer M."/>
            <person name="Steenkamp E.T."/>
            <person name="Coetzee M.P."/>
            <person name="Chan W.Y."/>
            <person name="van Zyl E."/>
            <person name="De Maayer P."/>
            <person name="Coutinho T.A."/>
            <person name="Blom J."/>
            <person name="Smits T.H."/>
            <person name="Duffy B."/>
            <person name="Venter S.N."/>
        </authorList>
    </citation>
    <scope>NUCLEOTIDE SEQUENCE [LARGE SCALE GENOMIC DNA]</scope>
    <source>
        <strain evidence="2 3">LMG 5345</strain>
    </source>
</reference>
<gene>
    <name evidence="2" type="ORF">HA46_03975</name>
</gene>